<proteinExistence type="inferred from homology"/>
<dbReference type="KEGG" id="mph:MLP_27200"/>
<protein>
    <submittedName>
        <fullName evidence="5">Putative oxidoreductase</fullName>
    </submittedName>
</protein>
<dbReference type="SUPFAM" id="SSF51735">
    <property type="entry name" value="NAD(P)-binding Rossmann-fold domains"/>
    <property type="match status" value="1"/>
</dbReference>
<evidence type="ECO:0000256" key="1">
    <source>
        <dbReference type="ARBA" id="ARBA00010928"/>
    </source>
</evidence>
<dbReference type="STRING" id="1032480.MLP_27200"/>
<feature type="domain" description="GFO/IDH/MocA-like oxidoreductase" evidence="4">
    <location>
        <begin position="126"/>
        <end position="241"/>
    </location>
</feature>
<comment type="similarity">
    <text evidence="1">Belongs to the Gfo/Idh/MocA family.</text>
</comment>
<gene>
    <name evidence="5" type="ordered locus">MLP_27200</name>
</gene>
<dbReference type="Pfam" id="PF01408">
    <property type="entry name" value="GFO_IDH_MocA"/>
    <property type="match status" value="1"/>
</dbReference>
<dbReference type="InterPro" id="IPR000683">
    <property type="entry name" value="Gfo/Idh/MocA-like_OxRdtase_N"/>
</dbReference>
<accession>F5XI65</accession>
<evidence type="ECO:0000256" key="2">
    <source>
        <dbReference type="ARBA" id="ARBA00023002"/>
    </source>
</evidence>
<dbReference type="Proteomes" id="UP000007947">
    <property type="component" value="Chromosome"/>
</dbReference>
<reference evidence="5 6" key="1">
    <citation type="submission" date="2011-05" db="EMBL/GenBank/DDBJ databases">
        <title>Whole genome sequence of Microlunatus phosphovorus NM-1.</title>
        <authorList>
            <person name="Hosoyama A."/>
            <person name="Sasaki K."/>
            <person name="Harada T."/>
            <person name="Igarashi R."/>
            <person name="Kawakoshi A."/>
            <person name="Sasagawa M."/>
            <person name="Fukada J."/>
            <person name="Nakamura S."/>
            <person name="Katano Y."/>
            <person name="Hanada S."/>
            <person name="Kamagata Y."/>
            <person name="Nakamura N."/>
            <person name="Yamazaki S."/>
            <person name="Fujita N."/>
        </authorList>
    </citation>
    <scope>NUCLEOTIDE SEQUENCE [LARGE SCALE GENOMIC DNA]</scope>
    <source>
        <strain evidence="6">ATCC 700054 / DSM 10555 / JCM 9379 / NBRC 101784 / NCIMB 13414 / VKM Ac-1990 / NM-1</strain>
    </source>
</reference>
<dbReference type="GO" id="GO:0000166">
    <property type="term" value="F:nucleotide binding"/>
    <property type="evidence" value="ECO:0007669"/>
    <property type="project" value="InterPro"/>
</dbReference>
<evidence type="ECO:0000313" key="5">
    <source>
        <dbReference type="EMBL" id="BAK35734.1"/>
    </source>
</evidence>
<dbReference type="AlphaFoldDB" id="F5XI65"/>
<dbReference type="InterPro" id="IPR055170">
    <property type="entry name" value="GFO_IDH_MocA-like_dom"/>
</dbReference>
<dbReference type="Pfam" id="PF22725">
    <property type="entry name" value="GFO_IDH_MocA_C3"/>
    <property type="match status" value="1"/>
</dbReference>
<dbReference type="SUPFAM" id="SSF55347">
    <property type="entry name" value="Glyceraldehyde-3-phosphate dehydrogenase-like, C-terminal domain"/>
    <property type="match status" value="1"/>
</dbReference>
<keyword evidence="2" id="KW-0560">Oxidoreductase</keyword>
<dbReference type="GO" id="GO:0016491">
    <property type="term" value="F:oxidoreductase activity"/>
    <property type="evidence" value="ECO:0007669"/>
    <property type="project" value="UniProtKB-KW"/>
</dbReference>
<dbReference type="InterPro" id="IPR050984">
    <property type="entry name" value="Gfo/Idh/MocA_domain"/>
</dbReference>
<keyword evidence="6" id="KW-1185">Reference proteome</keyword>
<dbReference type="EMBL" id="AP012204">
    <property type="protein sequence ID" value="BAK35734.1"/>
    <property type="molecule type" value="Genomic_DNA"/>
</dbReference>
<dbReference type="PANTHER" id="PTHR22604">
    <property type="entry name" value="OXIDOREDUCTASES"/>
    <property type="match status" value="1"/>
</dbReference>
<dbReference type="InterPro" id="IPR036291">
    <property type="entry name" value="NAD(P)-bd_dom_sf"/>
</dbReference>
<sequence length="343" mass="36097">MLSTSGIGRVAATALADVPEAEFAAIAGRDADRAAAYAAELGIPRSFGSYDELLADPEIDAVYVPLPIALHAEWTIKALQAGKHVLCEKPFAPTVAEVEACFDVAEAAERLCIEGLMWRHHPQTLLAQQLIADGAIGKLAYIRAALTVDVPPGDIRRTSALGGGAVLDLGCYCLSAIRLFGGEPVRVSAAQVLDPAEGADGGDLRLAATLTLADNVLAQFDVALDYPRRDELELIGTGGKITIPDPWLCRRGYLELERDGVTERLAVDPTGAAGLTEPGDDNLDAYRIELATATALIADGGTPAFGREDAIGQAAAIEAVRKAARTGAPTDLTELRDPERLRP</sequence>
<name>F5XI65_MICPN</name>
<evidence type="ECO:0000259" key="4">
    <source>
        <dbReference type="Pfam" id="PF22725"/>
    </source>
</evidence>
<feature type="domain" description="Gfo/Idh/MocA-like oxidoreductase N-terminal" evidence="3">
    <location>
        <begin position="6"/>
        <end position="114"/>
    </location>
</feature>
<evidence type="ECO:0000313" key="6">
    <source>
        <dbReference type="Proteomes" id="UP000007947"/>
    </source>
</evidence>
<dbReference type="eggNOG" id="COG0673">
    <property type="taxonomic scope" value="Bacteria"/>
</dbReference>
<dbReference type="Gene3D" id="3.30.360.10">
    <property type="entry name" value="Dihydrodipicolinate Reductase, domain 2"/>
    <property type="match status" value="1"/>
</dbReference>
<organism evidence="5 6">
    <name type="scientific">Microlunatus phosphovorus (strain ATCC 700054 / DSM 10555 / JCM 9379 / NBRC 101784 / NCIMB 13414 / VKM Ac-1990 / NM-1)</name>
    <dbReference type="NCBI Taxonomy" id="1032480"/>
    <lineage>
        <taxon>Bacteria</taxon>
        <taxon>Bacillati</taxon>
        <taxon>Actinomycetota</taxon>
        <taxon>Actinomycetes</taxon>
        <taxon>Propionibacteriales</taxon>
        <taxon>Propionibacteriaceae</taxon>
        <taxon>Microlunatus</taxon>
    </lineage>
</organism>
<evidence type="ECO:0000259" key="3">
    <source>
        <dbReference type="Pfam" id="PF01408"/>
    </source>
</evidence>
<dbReference type="Gene3D" id="3.40.50.720">
    <property type="entry name" value="NAD(P)-binding Rossmann-like Domain"/>
    <property type="match status" value="1"/>
</dbReference>
<dbReference type="PANTHER" id="PTHR22604:SF105">
    <property type="entry name" value="TRANS-1,2-DIHYDROBENZENE-1,2-DIOL DEHYDROGENASE"/>
    <property type="match status" value="1"/>
</dbReference>
<dbReference type="HOGENOM" id="CLU_023194_5_0_11"/>